<evidence type="ECO:0000313" key="2">
    <source>
        <dbReference type="EMBL" id="MFB2876022.1"/>
    </source>
</evidence>
<evidence type="ECO:0000256" key="1">
    <source>
        <dbReference type="SAM" id="MobiDB-lite"/>
    </source>
</evidence>
<evidence type="ECO:0000313" key="3">
    <source>
        <dbReference type="Proteomes" id="UP001576774"/>
    </source>
</evidence>
<proteinExistence type="predicted"/>
<keyword evidence="3" id="KW-1185">Reference proteome</keyword>
<protein>
    <submittedName>
        <fullName evidence="2">Uncharacterized protein</fullName>
    </submittedName>
</protein>
<dbReference type="EMBL" id="JBHFNQ010000036">
    <property type="protein sequence ID" value="MFB2876022.1"/>
    <property type="molecule type" value="Genomic_DNA"/>
</dbReference>
<feature type="compositionally biased region" description="Basic and acidic residues" evidence="1">
    <location>
        <begin position="67"/>
        <end position="81"/>
    </location>
</feature>
<gene>
    <name evidence="2" type="ORF">ACE1CC_03935</name>
</gene>
<accession>A0ABV4WZS5</accession>
<organism evidence="2 3">
    <name type="scientific">Floridaenema aerugineum BLCC-F46</name>
    <dbReference type="NCBI Taxonomy" id="3153654"/>
    <lineage>
        <taxon>Bacteria</taxon>
        <taxon>Bacillati</taxon>
        <taxon>Cyanobacteriota</taxon>
        <taxon>Cyanophyceae</taxon>
        <taxon>Oscillatoriophycideae</taxon>
        <taxon>Aerosakkonematales</taxon>
        <taxon>Aerosakkonemataceae</taxon>
        <taxon>Floridanema</taxon>
        <taxon>Floridanema aerugineum</taxon>
    </lineage>
</organism>
<dbReference type="RefSeq" id="WP_413269167.1">
    <property type="nucleotide sequence ID" value="NZ_JBHFNQ010000036.1"/>
</dbReference>
<sequence length="112" mass="12983">MMKSDEIIAAFLQVWEIHPDLFLAPDVEADLDNLNQSISSSIDKSNEDIAKLIQNWCKNHPIIRDTVRDASRKPKPRKSEDTSLENVLENRYPEISKALREKIKQSEQKTHK</sequence>
<name>A0ABV4WZS5_9CYAN</name>
<dbReference type="Proteomes" id="UP001576774">
    <property type="component" value="Unassembled WGS sequence"/>
</dbReference>
<comment type="caution">
    <text evidence="2">The sequence shown here is derived from an EMBL/GenBank/DDBJ whole genome shotgun (WGS) entry which is preliminary data.</text>
</comment>
<feature type="region of interest" description="Disordered" evidence="1">
    <location>
        <begin position="67"/>
        <end position="87"/>
    </location>
</feature>
<reference evidence="2 3" key="1">
    <citation type="submission" date="2024-09" db="EMBL/GenBank/DDBJ databases">
        <title>Floridaenema gen nov. (Aerosakkonemataceae, Aerosakkonematales ord. nov., Cyanobacteria) from benthic tropical and subtropical fresh waters, with the description of four new species.</title>
        <authorList>
            <person name="Moretto J.A."/>
            <person name="Berthold D.E."/>
            <person name="Lefler F.W."/>
            <person name="Huang I.-S."/>
            <person name="Laughinghouse H. IV."/>
        </authorList>
    </citation>
    <scope>NUCLEOTIDE SEQUENCE [LARGE SCALE GENOMIC DNA]</scope>
    <source>
        <strain evidence="2 3">BLCC-F46</strain>
    </source>
</reference>